<protein>
    <submittedName>
        <fullName evidence="1">Uncharacterized protein</fullName>
    </submittedName>
</protein>
<dbReference type="RefSeq" id="XP_002484389.1">
    <property type="nucleotide sequence ID" value="XM_002484344.1"/>
</dbReference>
<dbReference type="EMBL" id="EQ962656">
    <property type="protein sequence ID" value="EED17155.1"/>
    <property type="molecule type" value="Genomic_DNA"/>
</dbReference>
<organism evidence="1 2">
    <name type="scientific">Talaromyces stipitatus (strain ATCC 10500 / CBS 375.48 / QM 6759 / NRRL 1006)</name>
    <name type="common">Penicillium stipitatum</name>
    <dbReference type="NCBI Taxonomy" id="441959"/>
    <lineage>
        <taxon>Eukaryota</taxon>
        <taxon>Fungi</taxon>
        <taxon>Dikarya</taxon>
        <taxon>Ascomycota</taxon>
        <taxon>Pezizomycotina</taxon>
        <taxon>Eurotiomycetes</taxon>
        <taxon>Eurotiomycetidae</taxon>
        <taxon>Eurotiales</taxon>
        <taxon>Trichocomaceae</taxon>
        <taxon>Talaromyces</taxon>
        <taxon>Talaromyces sect. Talaromyces</taxon>
    </lineage>
</organism>
<dbReference type="OrthoDB" id="2015447at2759"/>
<dbReference type="HOGENOM" id="CLU_664257_0_0_1"/>
<reference evidence="2" key="1">
    <citation type="journal article" date="2015" name="Genome Announc.">
        <title>Genome sequence of the AIDS-associated pathogen Penicillium marneffei (ATCC18224) and its near taxonomic relative Talaromyces stipitatus (ATCC10500).</title>
        <authorList>
            <person name="Nierman W.C."/>
            <person name="Fedorova-Abrams N.D."/>
            <person name="Andrianopoulos A."/>
        </authorList>
    </citation>
    <scope>NUCLEOTIDE SEQUENCE [LARGE SCALE GENOMIC DNA]</scope>
    <source>
        <strain evidence="2">ATCC 10500 / CBS 375.48 / QM 6759 / NRRL 1006</strain>
    </source>
</reference>
<dbReference type="PhylomeDB" id="B8MHZ3"/>
<dbReference type="GeneID" id="8098477"/>
<dbReference type="Proteomes" id="UP000001745">
    <property type="component" value="Unassembled WGS sequence"/>
</dbReference>
<evidence type="ECO:0000313" key="1">
    <source>
        <dbReference type="EMBL" id="EED17155.1"/>
    </source>
</evidence>
<dbReference type="InterPro" id="IPR021858">
    <property type="entry name" value="Fun_TF"/>
</dbReference>
<name>B8MHZ3_TALSN</name>
<sequence>MAFESTDSKDADLSLEAANHHSSALLLYQAALNKPNSRAQILLLVCLSFIHRQMPVFSKTYLTQLSKYDYTDGWSILGLTGCPPSVVQVMYDLSLLAFEYERSTRPSHKPFDLSTIHKLVQRITSMENDYRHIYSHNDMGNADDVSVSTSTYHLFEAWRKCVLLYANRVFLEHERSPKIMYFSRLILDHISCIREESDLQKQVLLPLFLAGAETQSEDDRHFCRVFCAKMLSKTTYSLFTDTRLILEQIWAHTEDNTWWGSFISGRSHEIRGTLSPGELFTKGILVISGEAAVDHRTNSLELVPQVVGGPMEKVVMPKPILVWNLYFVASDQRTSSVPITPFMVRLRVMRSIDWGTSGRLSHFSFFRLVGWHSEDCDVCPKTRIDMVYFQTAEGGAAISLESMELYHWACELEL</sequence>
<accession>B8MHZ3</accession>
<evidence type="ECO:0000313" key="2">
    <source>
        <dbReference type="Proteomes" id="UP000001745"/>
    </source>
</evidence>
<dbReference type="eggNOG" id="ENOG502T1JF">
    <property type="taxonomic scope" value="Eukaryota"/>
</dbReference>
<gene>
    <name evidence="1" type="ORF">TSTA_022110</name>
</gene>
<dbReference type="InParanoid" id="B8MHZ3"/>
<dbReference type="STRING" id="441959.B8MHZ3"/>
<keyword evidence="2" id="KW-1185">Reference proteome</keyword>
<dbReference type="VEuPathDB" id="FungiDB:TSTA_022110"/>
<proteinExistence type="predicted"/>
<dbReference type="AlphaFoldDB" id="B8MHZ3"/>
<dbReference type="Pfam" id="PF11951">
    <property type="entry name" value="Fungal_trans_2"/>
    <property type="match status" value="1"/>
</dbReference>